<evidence type="ECO:0000313" key="3">
    <source>
        <dbReference type="Proteomes" id="UP000324629"/>
    </source>
</evidence>
<protein>
    <submittedName>
        <fullName evidence="2">Uncharacterized protein</fullName>
    </submittedName>
</protein>
<evidence type="ECO:0000256" key="1">
    <source>
        <dbReference type="SAM" id="SignalP"/>
    </source>
</evidence>
<keyword evidence="1" id="KW-0732">Signal</keyword>
<dbReference type="EMBL" id="QNGE01001861">
    <property type="protein sequence ID" value="KAA3676683.1"/>
    <property type="molecule type" value="Genomic_DNA"/>
</dbReference>
<comment type="caution">
    <text evidence="2">The sequence shown here is derived from an EMBL/GenBank/DDBJ whole genome shotgun (WGS) entry which is preliminary data.</text>
</comment>
<accession>A0A5J4NMA1</accession>
<dbReference type="AlphaFoldDB" id="A0A5J4NMA1"/>
<keyword evidence="3" id="KW-1185">Reference proteome</keyword>
<reference evidence="2 3" key="1">
    <citation type="journal article" date="2019" name="Gigascience">
        <title>Whole-genome sequence of the oriental lung fluke Paragonimus westermani.</title>
        <authorList>
            <person name="Oey H."/>
            <person name="Zakrzewski M."/>
            <person name="Narain K."/>
            <person name="Devi K.R."/>
            <person name="Agatsuma T."/>
            <person name="Nawaratna S."/>
            <person name="Gobert G.N."/>
            <person name="Jones M.K."/>
            <person name="Ragan M.A."/>
            <person name="McManus D.P."/>
            <person name="Krause L."/>
        </authorList>
    </citation>
    <scope>NUCLEOTIDE SEQUENCE [LARGE SCALE GENOMIC DNA]</scope>
    <source>
        <strain evidence="2 3">IND2009</strain>
    </source>
</reference>
<sequence length="141" mass="15874">MFDFTGSSGCRLSQFSLSRPFILSALTLVSLLSTTQCEQNLGNYTYSVRTGTSNEFIQLTCPLHYAQPGDEVVYYKLNVFDQKPDLLRIVPINSDTTMESVQYPVHQWSPDLHIYCEIQRNSEGATIIASRTDFTFNALSG</sequence>
<gene>
    <name evidence="2" type="ORF">DEA37_0013777</name>
</gene>
<dbReference type="Proteomes" id="UP000324629">
    <property type="component" value="Unassembled WGS sequence"/>
</dbReference>
<evidence type="ECO:0000313" key="2">
    <source>
        <dbReference type="EMBL" id="KAA3676683.1"/>
    </source>
</evidence>
<feature type="signal peptide" evidence="1">
    <location>
        <begin position="1"/>
        <end position="37"/>
    </location>
</feature>
<name>A0A5J4NMA1_9TREM</name>
<organism evidence="2 3">
    <name type="scientific">Paragonimus westermani</name>
    <dbReference type="NCBI Taxonomy" id="34504"/>
    <lineage>
        <taxon>Eukaryota</taxon>
        <taxon>Metazoa</taxon>
        <taxon>Spiralia</taxon>
        <taxon>Lophotrochozoa</taxon>
        <taxon>Platyhelminthes</taxon>
        <taxon>Trematoda</taxon>
        <taxon>Digenea</taxon>
        <taxon>Plagiorchiida</taxon>
        <taxon>Troglotremata</taxon>
        <taxon>Troglotrematidae</taxon>
        <taxon>Paragonimus</taxon>
    </lineage>
</organism>
<feature type="chain" id="PRO_5023941593" evidence="1">
    <location>
        <begin position="38"/>
        <end position="141"/>
    </location>
</feature>
<proteinExistence type="predicted"/>